<name>A0A5C4MUU3_9RHOB</name>
<evidence type="ECO:0000259" key="2">
    <source>
        <dbReference type="Pfam" id="PF00535"/>
    </source>
</evidence>
<dbReference type="SUPFAM" id="SSF53448">
    <property type="entry name" value="Nucleotide-diphospho-sugar transferases"/>
    <property type="match status" value="1"/>
</dbReference>
<dbReference type="Pfam" id="PF00535">
    <property type="entry name" value="Glycos_transf_2"/>
    <property type="match status" value="1"/>
</dbReference>
<feature type="transmembrane region" description="Helical" evidence="1">
    <location>
        <begin position="245"/>
        <end position="265"/>
    </location>
</feature>
<dbReference type="Gene3D" id="3.90.550.10">
    <property type="entry name" value="Spore Coat Polysaccharide Biosynthesis Protein SpsA, Chain A"/>
    <property type="match status" value="1"/>
</dbReference>
<feature type="transmembrane region" description="Helical" evidence="1">
    <location>
        <begin position="271"/>
        <end position="292"/>
    </location>
</feature>
<keyword evidence="1" id="KW-1133">Transmembrane helix</keyword>
<dbReference type="PANTHER" id="PTHR43646:SF3">
    <property type="entry name" value="SLR1566 PROTEIN"/>
    <property type="match status" value="1"/>
</dbReference>
<reference evidence="3 4" key="1">
    <citation type="submission" date="2019-06" db="EMBL/GenBank/DDBJ databases">
        <title>YIM 131921 draft genome.</title>
        <authorList>
            <person name="Jiang L."/>
        </authorList>
    </citation>
    <scope>NUCLEOTIDE SEQUENCE [LARGE SCALE GENOMIC DNA]</scope>
    <source>
        <strain evidence="3 4">YIM 131921</strain>
    </source>
</reference>
<evidence type="ECO:0000313" key="3">
    <source>
        <dbReference type="EMBL" id="TNC49150.1"/>
    </source>
</evidence>
<protein>
    <submittedName>
        <fullName evidence="3">Glycosyltransferase family 2 protein</fullName>
    </submittedName>
</protein>
<comment type="caution">
    <text evidence="3">The sequence shown here is derived from an EMBL/GenBank/DDBJ whole genome shotgun (WGS) entry which is preliminary data.</text>
</comment>
<keyword evidence="3" id="KW-0808">Transferase</keyword>
<feature type="transmembrane region" description="Helical" evidence="1">
    <location>
        <begin position="299"/>
        <end position="320"/>
    </location>
</feature>
<evidence type="ECO:0000256" key="1">
    <source>
        <dbReference type="SAM" id="Phobius"/>
    </source>
</evidence>
<dbReference type="OrthoDB" id="8416156at2"/>
<keyword evidence="1" id="KW-0812">Transmembrane</keyword>
<dbReference type="InterPro" id="IPR029044">
    <property type="entry name" value="Nucleotide-diphossugar_trans"/>
</dbReference>
<gene>
    <name evidence="3" type="ORF">FHG66_11915</name>
</gene>
<dbReference type="EMBL" id="VDFU01000013">
    <property type="protein sequence ID" value="TNC49150.1"/>
    <property type="molecule type" value="Genomic_DNA"/>
</dbReference>
<organism evidence="3 4">
    <name type="scientific">Rubellimicrobium rubrum</name>
    <dbReference type="NCBI Taxonomy" id="2585369"/>
    <lineage>
        <taxon>Bacteria</taxon>
        <taxon>Pseudomonadati</taxon>
        <taxon>Pseudomonadota</taxon>
        <taxon>Alphaproteobacteria</taxon>
        <taxon>Rhodobacterales</taxon>
        <taxon>Roseobacteraceae</taxon>
        <taxon>Rubellimicrobium</taxon>
    </lineage>
</organism>
<dbReference type="PANTHER" id="PTHR43646">
    <property type="entry name" value="GLYCOSYLTRANSFERASE"/>
    <property type="match status" value="1"/>
</dbReference>
<dbReference type="GO" id="GO:0016740">
    <property type="term" value="F:transferase activity"/>
    <property type="evidence" value="ECO:0007669"/>
    <property type="project" value="UniProtKB-KW"/>
</dbReference>
<dbReference type="AlphaFoldDB" id="A0A5C4MUU3"/>
<proteinExistence type="predicted"/>
<accession>A0A5C4MUU3</accession>
<keyword evidence="4" id="KW-1185">Reference proteome</keyword>
<dbReference type="InterPro" id="IPR001173">
    <property type="entry name" value="Glyco_trans_2-like"/>
</dbReference>
<dbReference type="CDD" id="cd02525">
    <property type="entry name" value="Succinoglycan_BP_ExoA"/>
    <property type="match status" value="1"/>
</dbReference>
<feature type="domain" description="Glycosyltransferase 2-like" evidence="2">
    <location>
        <begin position="10"/>
        <end position="177"/>
    </location>
</feature>
<dbReference type="Proteomes" id="UP000305887">
    <property type="component" value="Unassembled WGS sequence"/>
</dbReference>
<sequence>MQDTQTSVLIVIPTLNEAAHIGGLISWLLPMLERLEACLVVADGGSTDGTREIVTDLARQSDRVVLLPNPGRLQGAGVNLAVERFAGAGTRWLIRIDAHASYPPDFCDVLLAEAQRHGADSVVVGMTAVGTGFWQRAIALAQNSRFGNGGAAHRVIGGGRWVEHGHHALFDLQAFNAVGGYDAEFSHNEDAELDLRLAEAGRRIWLTGLTRVLYVPRATPERLAVQYFRFGKGRARTFRKHRQRLRARQAVLLALGPLLALGILWPLSPVFLVPVGLWLLACLGAGLLITMAVGDWRGLAAGVMAGLMQASWSFGFWRGLLAGTAARSPR</sequence>
<dbReference type="RefSeq" id="WP_139077030.1">
    <property type="nucleotide sequence ID" value="NZ_VDFU01000013.1"/>
</dbReference>
<keyword evidence="1" id="KW-0472">Membrane</keyword>
<evidence type="ECO:0000313" key="4">
    <source>
        <dbReference type="Proteomes" id="UP000305887"/>
    </source>
</evidence>